<keyword evidence="2" id="KW-1185">Reference proteome</keyword>
<dbReference type="EMBL" id="JAAALK010000285">
    <property type="protein sequence ID" value="KAG8065302.1"/>
    <property type="molecule type" value="Genomic_DNA"/>
</dbReference>
<sequence length="155" mass="17757">MSVFPGKVLCKSYPSEFVTYFHYCRSLRFEDKPDYSYLKRLFRDLFIREGYQLDYEFNWTMLKYPQIRDNKLRPNGKTSGLVGPSAERTERTAGEVYARRIGSGSGHNGELTKHRTLLDSLMSSKAIKPGTAARQEGLSFHRANPVVEIPVTQIA</sequence>
<dbReference type="AlphaFoldDB" id="A0A8J5SJP7"/>
<dbReference type="Proteomes" id="UP000729402">
    <property type="component" value="Unassembled WGS sequence"/>
</dbReference>
<dbReference type="OrthoDB" id="1697839at2759"/>
<evidence type="ECO:0000313" key="1">
    <source>
        <dbReference type="EMBL" id="KAG8065302.1"/>
    </source>
</evidence>
<dbReference type="PANTHER" id="PTHR11909">
    <property type="entry name" value="CASEIN KINASE-RELATED"/>
    <property type="match status" value="1"/>
</dbReference>
<protein>
    <recommendedName>
        <fullName evidence="3">Non-specific serine/threonine protein kinase</fullName>
    </recommendedName>
</protein>
<accession>A0A8J5SJP7</accession>
<gene>
    <name evidence="1" type="ORF">GUJ93_ZPchr0004g40379</name>
</gene>
<name>A0A8J5SJP7_ZIZPA</name>
<proteinExistence type="predicted"/>
<reference evidence="1" key="1">
    <citation type="journal article" date="2021" name="bioRxiv">
        <title>Whole Genome Assembly and Annotation of Northern Wild Rice, Zizania palustris L., Supports a Whole Genome Duplication in the Zizania Genus.</title>
        <authorList>
            <person name="Haas M."/>
            <person name="Kono T."/>
            <person name="Macchietto M."/>
            <person name="Millas R."/>
            <person name="McGilp L."/>
            <person name="Shao M."/>
            <person name="Duquette J."/>
            <person name="Hirsch C.N."/>
            <person name="Kimball J."/>
        </authorList>
    </citation>
    <scope>NUCLEOTIDE SEQUENCE</scope>
    <source>
        <tissue evidence="1">Fresh leaf tissue</tissue>
    </source>
</reference>
<reference evidence="1" key="2">
    <citation type="submission" date="2021-02" db="EMBL/GenBank/DDBJ databases">
        <authorList>
            <person name="Kimball J.A."/>
            <person name="Haas M.W."/>
            <person name="Macchietto M."/>
            <person name="Kono T."/>
            <person name="Duquette J."/>
            <person name="Shao M."/>
        </authorList>
    </citation>
    <scope>NUCLEOTIDE SEQUENCE</scope>
    <source>
        <tissue evidence="1">Fresh leaf tissue</tissue>
    </source>
</reference>
<evidence type="ECO:0008006" key="3">
    <source>
        <dbReference type="Google" id="ProtNLM"/>
    </source>
</evidence>
<evidence type="ECO:0000313" key="2">
    <source>
        <dbReference type="Proteomes" id="UP000729402"/>
    </source>
</evidence>
<dbReference type="InterPro" id="IPR050235">
    <property type="entry name" value="CK1_Ser-Thr_kinase"/>
</dbReference>
<comment type="caution">
    <text evidence="1">The sequence shown here is derived from an EMBL/GenBank/DDBJ whole genome shotgun (WGS) entry which is preliminary data.</text>
</comment>
<organism evidence="1 2">
    <name type="scientific">Zizania palustris</name>
    <name type="common">Northern wild rice</name>
    <dbReference type="NCBI Taxonomy" id="103762"/>
    <lineage>
        <taxon>Eukaryota</taxon>
        <taxon>Viridiplantae</taxon>
        <taxon>Streptophyta</taxon>
        <taxon>Embryophyta</taxon>
        <taxon>Tracheophyta</taxon>
        <taxon>Spermatophyta</taxon>
        <taxon>Magnoliopsida</taxon>
        <taxon>Liliopsida</taxon>
        <taxon>Poales</taxon>
        <taxon>Poaceae</taxon>
        <taxon>BOP clade</taxon>
        <taxon>Oryzoideae</taxon>
        <taxon>Oryzeae</taxon>
        <taxon>Zizaniinae</taxon>
        <taxon>Zizania</taxon>
    </lineage>
</organism>